<dbReference type="STRING" id="99656.SAMN05421659_1346"/>
<sequence>MDGFNYGGENQSFIDLETNEVATKAMRDEMLSVDRYGKIIDSSANEQPKKKSFLHRIFKKK</sequence>
<evidence type="ECO:0000313" key="1">
    <source>
        <dbReference type="EMBL" id="SEW46541.1"/>
    </source>
</evidence>
<protein>
    <submittedName>
        <fullName evidence="1">Uncharacterized protein</fullName>
    </submittedName>
</protein>
<dbReference type="RefSeq" id="WP_092458434.1">
    <property type="nucleotide sequence ID" value="NZ_FOJI01000034.1"/>
</dbReference>
<dbReference type="Proteomes" id="UP000199701">
    <property type="component" value="Unassembled WGS sequence"/>
</dbReference>
<organism evidence="1 2">
    <name type="scientific">[Clostridium] fimetarium</name>
    <dbReference type="NCBI Taxonomy" id="99656"/>
    <lineage>
        <taxon>Bacteria</taxon>
        <taxon>Bacillati</taxon>
        <taxon>Bacillota</taxon>
        <taxon>Clostridia</taxon>
        <taxon>Lachnospirales</taxon>
        <taxon>Lachnospiraceae</taxon>
    </lineage>
</organism>
<proteinExistence type="predicted"/>
<name>A0A1I0RY38_9FIRM</name>
<keyword evidence="2" id="KW-1185">Reference proteome</keyword>
<evidence type="ECO:0000313" key="2">
    <source>
        <dbReference type="Proteomes" id="UP000199701"/>
    </source>
</evidence>
<reference evidence="1 2" key="1">
    <citation type="submission" date="2016-10" db="EMBL/GenBank/DDBJ databases">
        <authorList>
            <person name="de Groot N.N."/>
        </authorList>
    </citation>
    <scope>NUCLEOTIDE SEQUENCE [LARGE SCALE GENOMIC DNA]</scope>
    <source>
        <strain evidence="1 2">DSM 9179</strain>
    </source>
</reference>
<accession>A0A1I0RY38</accession>
<dbReference type="EMBL" id="FOJI01000034">
    <property type="protein sequence ID" value="SEW46541.1"/>
    <property type="molecule type" value="Genomic_DNA"/>
</dbReference>
<dbReference type="AlphaFoldDB" id="A0A1I0RY38"/>
<gene>
    <name evidence="1" type="ORF">SAMN05421659_1346</name>
</gene>